<comment type="catalytic activity">
    <reaction evidence="7">
        <text>beta-D-glucose 1-phosphate = beta-D-glucose 6-phosphate</text>
        <dbReference type="Rhea" id="RHEA:20113"/>
        <dbReference type="ChEBI" id="CHEBI:57684"/>
        <dbReference type="ChEBI" id="CHEBI:58247"/>
        <dbReference type="EC" id="5.4.2.6"/>
    </reaction>
</comment>
<evidence type="ECO:0000256" key="7">
    <source>
        <dbReference type="ARBA" id="ARBA00044926"/>
    </source>
</evidence>
<name>A0A420ECR6_9ALTE</name>
<feature type="binding site" evidence="11">
    <location>
        <position position="142"/>
    </location>
    <ligand>
        <name>substrate</name>
    </ligand>
</feature>
<dbReference type="SFLD" id="SFLDG01129">
    <property type="entry name" value="C1.5:_HAD__Beta-PGM__Phosphata"/>
    <property type="match status" value="1"/>
</dbReference>
<dbReference type="SFLD" id="SFLDG01135">
    <property type="entry name" value="C1.5.6:_HAD__Beta-PGM__Phospha"/>
    <property type="match status" value="1"/>
</dbReference>
<dbReference type="NCBIfam" id="TIGR01509">
    <property type="entry name" value="HAD-SF-IA-v3"/>
    <property type="match status" value="1"/>
</dbReference>
<feature type="active site" description="Proton donor/acceptor" evidence="10">
    <location>
        <position position="10"/>
    </location>
</feature>
<evidence type="ECO:0000256" key="11">
    <source>
        <dbReference type="PIRSR" id="PIRSR610972-2"/>
    </source>
</evidence>
<dbReference type="SUPFAM" id="SSF56784">
    <property type="entry name" value="HAD-like"/>
    <property type="match status" value="1"/>
</dbReference>
<evidence type="ECO:0000256" key="8">
    <source>
        <dbReference type="ARBA" id="ARBA00044968"/>
    </source>
</evidence>
<keyword evidence="4 12" id="KW-0460">Magnesium</keyword>
<evidence type="ECO:0000256" key="10">
    <source>
        <dbReference type="PIRSR" id="PIRSR610972-1"/>
    </source>
</evidence>
<dbReference type="Pfam" id="PF00702">
    <property type="entry name" value="Hydrolase"/>
    <property type="match status" value="1"/>
</dbReference>
<dbReference type="EC" id="5.4.2.6" evidence="8"/>
<evidence type="ECO:0000256" key="3">
    <source>
        <dbReference type="ARBA" id="ARBA00022723"/>
    </source>
</evidence>
<dbReference type="RefSeq" id="WP_120354608.1">
    <property type="nucleotide sequence ID" value="NZ_RAQO01000005.1"/>
</dbReference>
<dbReference type="AlphaFoldDB" id="A0A420ECR6"/>
<dbReference type="SFLD" id="SFLDS00003">
    <property type="entry name" value="Haloacid_Dehalogenase"/>
    <property type="match status" value="1"/>
</dbReference>
<evidence type="ECO:0000256" key="6">
    <source>
        <dbReference type="ARBA" id="ARBA00023277"/>
    </source>
</evidence>
<dbReference type="InterPro" id="IPR023214">
    <property type="entry name" value="HAD_sf"/>
</dbReference>
<evidence type="ECO:0000256" key="12">
    <source>
        <dbReference type="PIRSR" id="PIRSR610972-3"/>
    </source>
</evidence>
<feature type="binding site" evidence="11">
    <location>
        <begin position="43"/>
        <end position="48"/>
    </location>
    <ligand>
        <name>substrate</name>
    </ligand>
</feature>
<dbReference type="InterPro" id="IPR010976">
    <property type="entry name" value="B-phosphoglucomutase_hydrolase"/>
</dbReference>
<dbReference type="InterPro" id="IPR051600">
    <property type="entry name" value="Beta-PGM-like"/>
</dbReference>
<feature type="binding site" evidence="11">
    <location>
        <begin position="111"/>
        <end position="115"/>
    </location>
    <ligand>
        <name>substrate</name>
    </ligand>
</feature>
<comment type="caution">
    <text evidence="14">The sequence shown here is derived from an EMBL/GenBank/DDBJ whole genome shotgun (WGS) entry which is preliminary data.</text>
</comment>
<evidence type="ECO:0000256" key="2">
    <source>
        <dbReference type="ARBA" id="ARBA00022553"/>
    </source>
</evidence>
<dbReference type="GO" id="GO:0008801">
    <property type="term" value="F:beta-phosphoglucomutase activity"/>
    <property type="evidence" value="ECO:0007669"/>
    <property type="project" value="UniProtKB-EC"/>
</dbReference>
<dbReference type="GO" id="GO:0005975">
    <property type="term" value="P:carbohydrate metabolic process"/>
    <property type="evidence" value="ECO:0007669"/>
    <property type="project" value="InterPro"/>
</dbReference>
<evidence type="ECO:0000313" key="15">
    <source>
        <dbReference type="Proteomes" id="UP000286482"/>
    </source>
</evidence>
<dbReference type="Gene3D" id="1.10.150.240">
    <property type="entry name" value="Putative phosphatase, domain 2"/>
    <property type="match status" value="1"/>
</dbReference>
<feature type="binding site" evidence="11">
    <location>
        <position position="24"/>
    </location>
    <ligand>
        <name>substrate</name>
    </ligand>
</feature>
<feature type="active site" description="Nucleophile" evidence="10">
    <location>
        <position position="8"/>
    </location>
</feature>
<dbReference type="Gene3D" id="3.40.50.1000">
    <property type="entry name" value="HAD superfamily/HAD-like"/>
    <property type="match status" value="1"/>
</dbReference>
<reference evidence="14 15" key="1">
    <citation type="submission" date="2018-09" db="EMBL/GenBank/DDBJ databases">
        <authorList>
            <person name="Wang Z."/>
        </authorList>
    </citation>
    <scope>NUCLEOTIDE SEQUENCE [LARGE SCALE GENOMIC DNA]</scope>
    <source>
        <strain evidence="14 15">ALS 81</strain>
    </source>
</reference>
<dbReference type="InterPro" id="IPR036412">
    <property type="entry name" value="HAD-like_sf"/>
</dbReference>
<feature type="binding site" evidence="12">
    <location>
        <position position="166"/>
    </location>
    <ligand>
        <name>Mg(2+)</name>
        <dbReference type="ChEBI" id="CHEBI:18420"/>
    </ligand>
</feature>
<comment type="similarity">
    <text evidence="1">Belongs to the HAD-like hydrolase superfamily. CbbY/CbbZ/Gph/YieH family.</text>
</comment>
<feature type="binding site" evidence="12">
    <location>
        <position position="167"/>
    </location>
    <ligand>
        <name>Mg(2+)</name>
        <dbReference type="ChEBI" id="CHEBI:18420"/>
    </ligand>
</feature>
<feature type="binding site" evidence="11">
    <location>
        <position position="51"/>
    </location>
    <ligand>
        <name>substrate</name>
    </ligand>
</feature>
<dbReference type="GO" id="GO:0000287">
    <property type="term" value="F:magnesium ion binding"/>
    <property type="evidence" value="ECO:0007669"/>
    <property type="project" value="InterPro"/>
</dbReference>
<sequence>MCKAFIFDLDGVITDTAELHFQAWSKLALEENLVFTREINEQLRGISRRDSLDIILAENVRSESQIAKMMERKNDVYLDLLNSITKDDILPGILELLLELNARQIKVVLASASRNARGILLRLGLIPLFDAIADGWSVERSKPAPDVFIHAAGQVGVNANDCVVVEDAQAGVEAGKTAGMKVIGIGPESRVGAADWRVDDTAAINLKQVLEQF</sequence>
<feature type="site" description="Important for catalytic activity and assists the phosphoryl transfer reaction to Asp8 by balancing charge and orienting the reacting groups" evidence="13">
    <location>
        <position position="142"/>
    </location>
</feature>
<dbReference type="NCBIfam" id="TIGR01990">
    <property type="entry name" value="bPGM"/>
    <property type="match status" value="1"/>
</dbReference>
<dbReference type="PANTHER" id="PTHR46193">
    <property type="entry name" value="6-PHOSPHOGLUCONATE PHOSPHATASE"/>
    <property type="match status" value="1"/>
</dbReference>
<organism evidence="14 15">
    <name type="scientific">Alginatibacterium sediminis</name>
    <dbReference type="NCBI Taxonomy" id="2164068"/>
    <lineage>
        <taxon>Bacteria</taxon>
        <taxon>Pseudomonadati</taxon>
        <taxon>Pseudomonadota</taxon>
        <taxon>Gammaproteobacteria</taxon>
        <taxon>Alteromonadales</taxon>
        <taxon>Alteromonadaceae</taxon>
        <taxon>Alginatibacterium</taxon>
    </lineage>
</organism>
<evidence type="ECO:0000256" key="1">
    <source>
        <dbReference type="ARBA" id="ARBA00006171"/>
    </source>
</evidence>
<dbReference type="OrthoDB" id="9800058at2"/>
<dbReference type="InterPro" id="IPR010972">
    <property type="entry name" value="Beta-PGM"/>
</dbReference>
<dbReference type="NCBIfam" id="TIGR02009">
    <property type="entry name" value="PGMB-YQAB-SF"/>
    <property type="match status" value="1"/>
</dbReference>
<proteinExistence type="inferred from homology"/>
<dbReference type="Proteomes" id="UP000286482">
    <property type="component" value="Unassembled WGS sequence"/>
</dbReference>
<accession>A0A420ECR6</accession>
<protein>
    <recommendedName>
        <fullName evidence="9">Beta-phosphoglucomutase</fullName>
        <ecNumber evidence="8">5.4.2.6</ecNumber>
    </recommendedName>
</protein>
<feature type="binding site" evidence="12">
    <location>
        <position position="10"/>
    </location>
    <ligand>
        <name>Mg(2+)</name>
        <dbReference type="ChEBI" id="CHEBI:18420"/>
    </ligand>
</feature>
<evidence type="ECO:0000256" key="13">
    <source>
        <dbReference type="PIRSR" id="PIRSR610972-4"/>
    </source>
</evidence>
<feature type="binding site" evidence="11">
    <location>
        <position position="73"/>
    </location>
    <ligand>
        <name>substrate</name>
    </ligand>
</feature>
<keyword evidence="5 14" id="KW-0413">Isomerase</keyword>
<dbReference type="InterPro" id="IPR023198">
    <property type="entry name" value="PGP-like_dom2"/>
</dbReference>
<feature type="binding site" evidence="11">
    <location>
        <begin position="8"/>
        <end position="10"/>
    </location>
    <ligand>
        <name>substrate</name>
    </ligand>
</feature>
<evidence type="ECO:0000256" key="9">
    <source>
        <dbReference type="ARBA" id="ARBA00044991"/>
    </source>
</evidence>
<dbReference type="InterPro" id="IPR006439">
    <property type="entry name" value="HAD-SF_hydro_IA"/>
</dbReference>
<evidence type="ECO:0000313" key="14">
    <source>
        <dbReference type="EMBL" id="RKF18529.1"/>
    </source>
</evidence>
<feature type="site" description="Important for catalytic activity and assists the phosphoryl transfer reaction to Asp8 by balancing charge and orienting the reacting groups" evidence="13">
    <location>
        <position position="111"/>
    </location>
</feature>
<dbReference type="PANTHER" id="PTHR46193:SF18">
    <property type="entry name" value="HEXITOL PHOSPHATASE B"/>
    <property type="match status" value="1"/>
</dbReference>
<keyword evidence="2" id="KW-0597">Phosphoprotein</keyword>
<feature type="binding site" evidence="12">
    <location>
        <position position="8"/>
    </location>
    <ligand>
        <name>Mg(2+)</name>
        <dbReference type="ChEBI" id="CHEBI:18420"/>
    </ligand>
</feature>
<gene>
    <name evidence="14" type="primary">pgmB</name>
    <name evidence="14" type="ORF">DBZ36_08965</name>
</gene>
<keyword evidence="6" id="KW-0119">Carbohydrate metabolism</keyword>
<evidence type="ECO:0000256" key="5">
    <source>
        <dbReference type="ARBA" id="ARBA00023235"/>
    </source>
</evidence>
<evidence type="ECO:0000256" key="4">
    <source>
        <dbReference type="ARBA" id="ARBA00022842"/>
    </source>
</evidence>
<keyword evidence="3 12" id="KW-0479">Metal-binding</keyword>
<dbReference type="EMBL" id="RAQO01000005">
    <property type="protein sequence ID" value="RKF18529.1"/>
    <property type="molecule type" value="Genomic_DNA"/>
</dbReference>
<comment type="cofactor">
    <cofactor evidence="12">
        <name>Mg(2+)</name>
        <dbReference type="ChEBI" id="CHEBI:18420"/>
    </cofactor>
    <text evidence="12">Binds 2 magnesium ions per subunit.</text>
</comment>
<dbReference type="CDD" id="cd02598">
    <property type="entry name" value="HAD_BPGM"/>
    <property type="match status" value="1"/>
</dbReference>
<keyword evidence="15" id="KW-1185">Reference proteome</keyword>